<protein>
    <submittedName>
        <fullName evidence="12">Energy transducer TonB</fullName>
    </submittedName>
</protein>
<evidence type="ECO:0000256" key="4">
    <source>
        <dbReference type="ARBA" id="ARBA00022475"/>
    </source>
</evidence>
<reference evidence="12 13" key="1">
    <citation type="submission" date="2018-08" db="EMBL/GenBank/DDBJ databases">
        <title>Salinimonas sediminis sp. nov., a piezophilic bacterium isolated from a deep-sea sediment sample from the New Britain Trench.</title>
        <authorList>
            <person name="Cao J."/>
        </authorList>
    </citation>
    <scope>NUCLEOTIDE SEQUENCE [LARGE SCALE GENOMIC DNA]</scope>
    <source>
        <strain evidence="12 13">N102</strain>
    </source>
</reference>
<evidence type="ECO:0000313" key="13">
    <source>
        <dbReference type="Proteomes" id="UP000262073"/>
    </source>
</evidence>
<keyword evidence="8" id="KW-1133">Transmembrane helix</keyword>
<organism evidence="12 13">
    <name type="scientific">Salinimonas sediminis</name>
    <dbReference type="NCBI Taxonomy" id="2303538"/>
    <lineage>
        <taxon>Bacteria</taxon>
        <taxon>Pseudomonadati</taxon>
        <taxon>Pseudomonadota</taxon>
        <taxon>Gammaproteobacteria</taxon>
        <taxon>Alteromonadales</taxon>
        <taxon>Alteromonadaceae</taxon>
        <taxon>Alteromonas/Salinimonas group</taxon>
        <taxon>Salinimonas</taxon>
    </lineage>
</organism>
<dbReference type="RefSeq" id="WP_117315995.1">
    <property type="nucleotide sequence ID" value="NZ_CP031769.1"/>
</dbReference>
<dbReference type="Gene3D" id="3.30.1150.10">
    <property type="match status" value="1"/>
</dbReference>
<dbReference type="PANTHER" id="PTHR33446:SF14">
    <property type="entry name" value="PROTEIN TONB"/>
    <property type="match status" value="1"/>
</dbReference>
<dbReference type="GO" id="GO:0015031">
    <property type="term" value="P:protein transport"/>
    <property type="evidence" value="ECO:0007669"/>
    <property type="project" value="UniProtKB-KW"/>
</dbReference>
<keyword evidence="3" id="KW-0813">Transport</keyword>
<keyword evidence="9" id="KW-0472">Membrane</keyword>
<dbReference type="Gene3D" id="1.25.40.10">
    <property type="entry name" value="Tetratricopeptide repeat domain"/>
    <property type="match status" value="2"/>
</dbReference>
<evidence type="ECO:0000256" key="8">
    <source>
        <dbReference type="ARBA" id="ARBA00022989"/>
    </source>
</evidence>
<gene>
    <name evidence="12" type="ORF">D0Y50_06245</name>
</gene>
<comment type="similarity">
    <text evidence="2">Belongs to the TonB family.</text>
</comment>
<evidence type="ECO:0000256" key="1">
    <source>
        <dbReference type="ARBA" id="ARBA00004383"/>
    </source>
</evidence>
<feature type="signal peptide" evidence="10">
    <location>
        <begin position="1"/>
        <end position="27"/>
    </location>
</feature>
<keyword evidence="5" id="KW-0997">Cell inner membrane</keyword>
<dbReference type="InterPro" id="IPR037682">
    <property type="entry name" value="TonB_C"/>
</dbReference>
<dbReference type="Proteomes" id="UP000262073">
    <property type="component" value="Chromosome"/>
</dbReference>
<dbReference type="InterPro" id="IPR011990">
    <property type="entry name" value="TPR-like_helical_dom_sf"/>
</dbReference>
<evidence type="ECO:0000256" key="6">
    <source>
        <dbReference type="ARBA" id="ARBA00022692"/>
    </source>
</evidence>
<dbReference type="SUPFAM" id="SSF48452">
    <property type="entry name" value="TPR-like"/>
    <property type="match status" value="1"/>
</dbReference>
<dbReference type="InterPro" id="IPR006260">
    <property type="entry name" value="TonB/TolA_C"/>
</dbReference>
<evidence type="ECO:0000256" key="5">
    <source>
        <dbReference type="ARBA" id="ARBA00022519"/>
    </source>
</evidence>
<name>A0A346NKF1_9ALTE</name>
<keyword evidence="10" id="KW-0732">Signal</keyword>
<proteinExistence type="inferred from homology"/>
<feature type="domain" description="TonB C-terminal" evidence="11">
    <location>
        <begin position="285"/>
        <end position="377"/>
    </location>
</feature>
<dbReference type="GO" id="GO:0005886">
    <property type="term" value="C:plasma membrane"/>
    <property type="evidence" value="ECO:0007669"/>
    <property type="project" value="UniProtKB-SubCell"/>
</dbReference>
<dbReference type="PANTHER" id="PTHR33446">
    <property type="entry name" value="PROTEIN TONB-RELATED"/>
    <property type="match status" value="1"/>
</dbReference>
<dbReference type="KEGG" id="salm:D0Y50_06245"/>
<keyword evidence="7" id="KW-0653">Protein transport</keyword>
<accession>A0A346NKF1</accession>
<sequence length="377" mass="42581">MYSIFGPSRILPLVIVLSLTINSHAHADTFSDVYEAFQHAYEQNDIAASVTLSQKAWQLAGKQFGSTSENTLKLHYSYANMLVLAQQYDNAAREYRSVIEQYKAVYGDTHIDTLLTYTGILKNLNTLSYEIVHKSEVKTLKPALAKYLLRNIEEVQDASEQEHAYLYSQVAKEVIQITYMPVQLSELIRFLNTAVGKAEKQWGPNNQQTLETRYFLARGLEAKGHRTDAIDNYLSVATGFDNNNSFSHPYSLASHARLVTLYEEGGESEQATYHCQAIGQMTPWDTNQDPQPLYRVNPDYPRSQARRNQEGSVQLAFRVDTQGLVKNIKVVSTQGNESFADAAIKALSQWRYAPQFKDGKPIDSTELKVILDFTLGI</sequence>
<dbReference type="OrthoDB" id="1628901at2"/>
<dbReference type="InterPro" id="IPR051045">
    <property type="entry name" value="TonB-dependent_transducer"/>
</dbReference>
<feature type="chain" id="PRO_5016997480" evidence="10">
    <location>
        <begin position="28"/>
        <end position="377"/>
    </location>
</feature>
<dbReference type="SUPFAM" id="SSF74653">
    <property type="entry name" value="TolA/TonB C-terminal domain"/>
    <property type="match status" value="1"/>
</dbReference>
<dbReference type="AlphaFoldDB" id="A0A346NKF1"/>
<dbReference type="PROSITE" id="PS52015">
    <property type="entry name" value="TONB_CTD"/>
    <property type="match status" value="1"/>
</dbReference>
<evidence type="ECO:0000256" key="3">
    <source>
        <dbReference type="ARBA" id="ARBA00022448"/>
    </source>
</evidence>
<dbReference type="GO" id="GO:0055085">
    <property type="term" value="P:transmembrane transport"/>
    <property type="evidence" value="ECO:0007669"/>
    <property type="project" value="InterPro"/>
</dbReference>
<keyword evidence="13" id="KW-1185">Reference proteome</keyword>
<evidence type="ECO:0000256" key="10">
    <source>
        <dbReference type="SAM" id="SignalP"/>
    </source>
</evidence>
<keyword evidence="4" id="KW-1003">Cell membrane</keyword>
<comment type="subcellular location">
    <subcellularLocation>
        <location evidence="1">Cell inner membrane</location>
        <topology evidence="1">Single-pass membrane protein</topology>
        <orientation evidence="1">Periplasmic side</orientation>
    </subcellularLocation>
</comment>
<dbReference type="Pfam" id="PF03544">
    <property type="entry name" value="TonB_C"/>
    <property type="match status" value="1"/>
</dbReference>
<evidence type="ECO:0000313" key="12">
    <source>
        <dbReference type="EMBL" id="AXR06008.1"/>
    </source>
</evidence>
<evidence type="ECO:0000256" key="2">
    <source>
        <dbReference type="ARBA" id="ARBA00006555"/>
    </source>
</evidence>
<dbReference type="NCBIfam" id="TIGR01352">
    <property type="entry name" value="tonB_Cterm"/>
    <property type="match status" value="1"/>
</dbReference>
<evidence type="ECO:0000259" key="11">
    <source>
        <dbReference type="PROSITE" id="PS52015"/>
    </source>
</evidence>
<keyword evidence="6" id="KW-0812">Transmembrane</keyword>
<evidence type="ECO:0000256" key="7">
    <source>
        <dbReference type="ARBA" id="ARBA00022927"/>
    </source>
</evidence>
<dbReference type="EMBL" id="CP031769">
    <property type="protein sequence ID" value="AXR06008.1"/>
    <property type="molecule type" value="Genomic_DNA"/>
</dbReference>
<evidence type="ECO:0000256" key="9">
    <source>
        <dbReference type="ARBA" id="ARBA00023136"/>
    </source>
</evidence>